<proteinExistence type="predicted"/>
<protein>
    <submittedName>
        <fullName evidence="2">Hypothetical_protein</fullName>
    </submittedName>
</protein>
<dbReference type="EMBL" id="CAXDID020000169">
    <property type="protein sequence ID" value="CAL6046846.1"/>
    <property type="molecule type" value="Genomic_DNA"/>
</dbReference>
<name>A0AA86P8D2_9EUKA</name>
<reference evidence="1" key="1">
    <citation type="submission" date="2023-06" db="EMBL/GenBank/DDBJ databases">
        <authorList>
            <person name="Kurt Z."/>
        </authorList>
    </citation>
    <scope>NUCLEOTIDE SEQUENCE</scope>
</reference>
<accession>A0AA86P8D2</accession>
<reference evidence="2 3" key="2">
    <citation type="submission" date="2024-07" db="EMBL/GenBank/DDBJ databases">
        <authorList>
            <person name="Akdeniz Z."/>
        </authorList>
    </citation>
    <scope>NUCLEOTIDE SEQUENCE [LARGE SCALE GENOMIC DNA]</scope>
</reference>
<evidence type="ECO:0000313" key="3">
    <source>
        <dbReference type="Proteomes" id="UP001642409"/>
    </source>
</evidence>
<evidence type="ECO:0000313" key="2">
    <source>
        <dbReference type="EMBL" id="CAL6046846.1"/>
    </source>
</evidence>
<sequence>MQTNLDSYSEYGKLMIQKFRDKIENRELQIITAELQDLVFINHFDINKLLLINCENANLIGQSQTVKELHIFNCSYFNLNKFQLGNLEVFVYRSFENYEEDEQEDQNLIEQLIQFQKLKELNIKGKYISDLSYLDTTHQTMSKYMLTGQY</sequence>
<dbReference type="EMBL" id="CATOUU010000554">
    <property type="protein sequence ID" value="CAI9933974.1"/>
    <property type="molecule type" value="Genomic_DNA"/>
</dbReference>
<comment type="caution">
    <text evidence="1">The sequence shown here is derived from an EMBL/GenBank/DDBJ whole genome shotgun (WGS) entry which is preliminary data.</text>
</comment>
<evidence type="ECO:0000313" key="1">
    <source>
        <dbReference type="EMBL" id="CAI9933974.1"/>
    </source>
</evidence>
<dbReference type="Proteomes" id="UP001642409">
    <property type="component" value="Unassembled WGS sequence"/>
</dbReference>
<dbReference type="AlphaFoldDB" id="A0AA86P8D2"/>
<organism evidence="1">
    <name type="scientific">Hexamita inflata</name>
    <dbReference type="NCBI Taxonomy" id="28002"/>
    <lineage>
        <taxon>Eukaryota</taxon>
        <taxon>Metamonada</taxon>
        <taxon>Diplomonadida</taxon>
        <taxon>Hexamitidae</taxon>
        <taxon>Hexamitinae</taxon>
        <taxon>Hexamita</taxon>
    </lineage>
</organism>
<keyword evidence="3" id="KW-1185">Reference proteome</keyword>
<gene>
    <name evidence="1" type="ORF">HINF_LOCUS21619</name>
    <name evidence="2" type="ORF">HINF_LOCUS41923</name>
</gene>